<evidence type="ECO:0000313" key="16">
    <source>
        <dbReference type="Proteomes" id="UP000319817"/>
    </source>
</evidence>
<proteinExistence type="inferred from homology"/>
<evidence type="ECO:0000256" key="9">
    <source>
        <dbReference type="ARBA" id="ARBA00022909"/>
    </source>
</evidence>
<dbReference type="Pfam" id="PF01288">
    <property type="entry name" value="HPPK"/>
    <property type="match status" value="1"/>
</dbReference>
<evidence type="ECO:0000256" key="6">
    <source>
        <dbReference type="ARBA" id="ARBA00022741"/>
    </source>
</evidence>
<evidence type="ECO:0000256" key="1">
    <source>
        <dbReference type="ARBA" id="ARBA00005051"/>
    </source>
</evidence>
<evidence type="ECO:0000256" key="13">
    <source>
        <dbReference type="SAM" id="MobiDB-lite"/>
    </source>
</evidence>
<dbReference type="Proteomes" id="UP000319817">
    <property type="component" value="Chromosome"/>
</dbReference>
<keyword evidence="5 15" id="KW-0808">Transferase</keyword>
<feature type="domain" description="7,8-dihydro-6-hydroxymethylpterin-pyrophosphokinase" evidence="14">
    <location>
        <begin position="110"/>
        <end position="121"/>
    </location>
</feature>
<keyword evidence="9" id="KW-0289">Folate biosynthesis</keyword>
<dbReference type="GO" id="GO:0003848">
    <property type="term" value="F:2-amino-4-hydroxy-6-hydroxymethyldihydropteridine diphosphokinase activity"/>
    <property type="evidence" value="ECO:0007669"/>
    <property type="project" value="UniProtKB-EC"/>
</dbReference>
<protein>
    <recommendedName>
        <fullName evidence="4">2-amino-4-hydroxy-6-hydroxymethyldihydropteridine pyrophosphokinase</fullName>
        <ecNumber evidence="3">2.7.6.3</ecNumber>
    </recommendedName>
    <alternativeName>
        <fullName evidence="11">6-hydroxymethyl-7,8-dihydropterin pyrophosphokinase</fullName>
    </alternativeName>
    <alternativeName>
        <fullName evidence="12">7,8-dihydro-6-hydroxymethylpterin-pyrophosphokinase</fullName>
    </alternativeName>
</protein>
<evidence type="ECO:0000256" key="7">
    <source>
        <dbReference type="ARBA" id="ARBA00022777"/>
    </source>
</evidence>
<dbReference type="UniPathway" id="UPA00077">
    <property type="reaction ID" value="UER00155"/>
</dbReference>
<dbReference type="AlphaFoldDB" id="A0A517NRX2"/>
<comment type="function">
    <text evidence="10">Catalyzes the transfer of pyrophosphate from adenosine triphosphate (ATP) to 6-hydroxymethyl-7,8-dihydropterin, an enzymatic step in folate biosynthesis pathway.</text>
</comment>
<dbReference type="GO" id="GO:0005524">
    <property type="term" value="F:ATP binding"/>
    <property type="evidence" value="ECO:0007669"/>
    <property type="project" value="UniProtKB-KW"/>
</dbReference>
<dbReference type="InterPro" id="IPR035907">
    <property type="entry name" value="Hppk_sf"/>
</dbReference>
<comment type="pathway">
    <text evidence="1">Cofactor biosynthesis; tetrahydrofolate biosynthesis; 2-amino-4-hydroxy-6-hydroxymethyl-7,8-dihydropteridine diphosphate from 7,8-dihydroneopterin triphosphate: step 4/4.</text>
</comment>
<keyword evidence="6" id="KW-0547">Nucleotide-binding</keyword>
<dbReference type="PROSITE" id="PS00794">
    <property type="entry name" value="HPPK"/>
    <property type="match status" value="1"/>
</dbReference>
<dbReference type="GO" id="GO:0046656">
    <property type="term" value="P:folic acid biosynthetic process"/>
    <property type="evidence" value="ECO:0007669"/>
    <property type="project" value="UniProtKB-KW"/>
</dbReference>
<dbReference type="OrthoDB" id="9808041at2"/>
<dbReference type="NCBIfam" id="TIGR01498">
    <property type="entry name" value="folK"/>
    <property type="match status" value="1"/>
</dbReference>
<evidence type="ECO:0000256" key="12">
    <source>
        <dbReference type="ARBA" id="ARBA00033413"/>
    </source>
</evidence>
<dbReference type="GO" id="GO:0016301">
    <property type="term" value="F:kinase activity"/>
    <property type="evidence" value="ECO:0007669"/>
    <property type="project" value="UniProtKB-KW"/>
</dbReference>
<evidence type="ECO:0000259" key="14">
    <source>
        <dbReference type="PROSITE" id="PS00794"/>
    </source>
</evidence>
<evidence type="ECO:0000256" key="5">
    <source>
        <dbReference type="ARBA" id="ARBA00022679"/>
    </source>
</evidence>
<evidence type="ECO:0000256" key="2">
    <source>
        <dbReference type="ARBA" id="ARBA00005810"/>
    </source>
</evidence>
<dbReference type="CDD" id="cd00483">
    <property type="entry name" value="HPPK"/>
    <property type="match status" value="1"/>
</dbReference>
<keyword evidence="7 15" id="KW-0418">Kinase</keyword>
<evidence type="ECO:0000256" key="8">
    <source>
        <dbReference type="ARBA" id="ARBA00022840"/>
    </source>
</evidence>
<dbReference type="PANTHER" id="PTHR43071">
    <property type="entry name" value="2-AMINO-4-HYDROXY-6-HYDROXYMETHYLDIHYDROPTERIDINE PYROPHOSPHOKINASE"/>
    <property type="match status" value="1"/>
</dbReference>
<evidence type="ECO:0000256" key="3">
    <source>
        <dbReference type="ARBA" id="ARBA00013253"/>
    </source>
</evidence>
<name>A0A517NRX2_9BACT</name>
<accession>A0A517NRX2</accession>
<feature type="region of interest" description="Disordered" evidence="13">
    <location>
        <begin position="1"/>
        <end position="20"/>
    </location>
</feature>
<keyword evidence="16" id="KW-1185">Reference proteome</keyword>
<dbReference type="Gene3D" id="3.30.70.560">
    <property type="entry name" value="7,8-Dihydro-6-hydroxymethylpterin-pyrophosphokinase HPPK"/>
    <property type="match status" value="1"/>
</dbReference>
<gene>
    <name evidence="15" type="primary">folK</name>
    <name evidence="15" type="ORF">K239x_18500</name>
</gene>
<dbReference type="GO" id="GO:0046654">
    <property type="term" value="P:tetrahydrofolate biosynthetic process"/>
    <property type="evidence" value="ECO:0007669"/>
    <property type="project" value="UniProtKB-UniPathway"/>
</dbReference>
<evidence type="ECO:0000313" key="15">
    <source>
        <dbReference type="EMBL" id="QDT09897.1"/>
    </source>
</evidence>
<organism evidence="15 16">
    <name type="scientific">Stieleria marina</name>
    <dbReference type="NCBI Taxonomy" id="1930275"/>
    <lineage>
        <taxon>Bacteria</taxon>
        <taxon>Pseudomonadati</taxon>
        <taxon>Planctomycetota</taxon>
        <taxon>Planctomycetia</taxon>
        <taxon>Pirellulales</taxon>
        <taxon>Pirellulaceae</taxon>
        <taxon>Stieleria</taxon>
    </lineage>
</organism>
<evidence type="ECO:0000256" key="4">
    <source>
        <dbReference type="ARBA" id="ARBA00016218"/>
    </source>
</evidence>
<dbReference type="PANTHER" id="PTHR43071:SF1">
    <property type="entry name" value="2-AMINO-4-HYDROXY-6-HYDROXYMETHYLDIHYDROPTERIDINE PYROPHOSPHOKINASE"/>
    <property type="match status" value="1"/>
</dbReference>
<reference evidence="15 16" key="1">
    <citation type="submission" date="2019-02" db="EMBL/GenBank/DDBJ databases">
        <title>Deep-cultivation of Planctomycetes and their phenomic and genomic characterization uncovers novel biology.</title>
        <authorList>
            <person name="Wiegand S."/>
            <person name="Jogler M."/>
            <person name="Boedeker C."/>
            <person name="Pinto D."/>
            <person name="Vollmers J."/>
            <person name="Rivas-Marin E."/>
            <person name="Kohn T."/>
            <person name="Peeters S.H."/>
            <person name="Heuer A."/>
            <person name="Rast P."/>
            <person name="Oberbeckmann S."/>
            <person name="Bunk B."/>
            <person name="Jeske O."/>
            <person name="Meyerdierks A."/>
            <person name="Storesund J.E."/>
            <person name="Kallscheuer N."/>
            <person name="Luecker S."/>
            <person name="Lage O.M."/>
            <person name="Pohl T."/>
            <person name="Merkel B.J."/>
            <person name="Hornburger P."/>
            <person name="Mueller R.-W."/>
            <person name="Bruemmer F."/>
            <person name="Labrenz M."/>
            <person name="Spormann A.M."/>
            <person name="Op den Camp H."/>
            <person name="Overmann J."/>
            <person name="Amann R."/>
            <person name="Jetten M.S.M."/>
            <person name="Mascher T."/>
            <person name="Medema M.H."/>
            <person name="Devos D.P."/>
            <person name="Kaster A.-K."/>
            <person name="Ovreas L."/>
            <person name="Rohde M."/>
            <person name="Galperin M.Y."/>
            <person name="Jogler C."/>
        </authorList>
    </citation>
    <scope>NUCLEOTIDE SEQUENCE [LARGE SCALE GENOMIC DNA]</scope>
    <source>
        <strain evidence="15 16">K23_9</strain>
    </source>
</reference>
<dbReference type="EMBL" id="CP036526">
    <property type="protein sequence ID" value="QDT09897.1"/>
    <property type="molecule type" value="Genomic_DNA"/>
</dbReference>
<evidence type="ECO:0000256" key="11">
    <source>
        <dbReference type="ARBA" id="ARBA00029766"/>
    </source>
</evidence>
<dbReference type="SUPFAM" id="SSF55083">
    <property type="entry name" value="6-hydroxymethyl-7,8-dihydropterin pyrophosphokinase, HPPK"/>
    <property type="match status" value="1"/>
</dbReference>
<dbReference type="InterPro" id="IPR000550">
    <property type="entry name" value="Hppk"/>
</dbReference>
<sequence length="338" mass="36668">MSSDSPKRPSLTPPSPTNHSQCLISFGSNLGDRNDVLAEAARRISQSGLILGGCQLRTSRLFETPPIGGPGGQDPFLNAVGAFETDASARDVLALLQELELDLGRQRHRRWAARSIDLDVVLHGELVGGGTGLIVPHPRYTARQFVLKPACDVAAHYRDPRFGWTLARLTEHVSAGNASIALVGGDAKTRGELCDRLADEHGIQTYAATPMAPSMPVVGNAPAAVRPADSDLPLGEPIEHCGDQPWIAAYLPKLPIDADPASDAVNSPSVPRLVARLQRATEETRWPAPHQIWPGGWEWPEYRLEVDDLAWAVTELVSALDSMRCEVTPVTDDGRWWE</sequence>
<dbReference type="EC" id="2.7.6.3" evidence="3"/>
<evidence type="ECO:0000256" key="10">
    <source>
        <dbReference type="ARBA" id="ARBA00029409"/>
    </source>
</evidence>
<comment type="similarity">
    <text evidence="2">Belongs to the HPPK family.</text>
</comment>
<keyword evidence="8" id="KW-0067">ATP-binding</keyword>